<reference evidence="2" key="2">
    <citation type="submission" date="2015-07" db="EMBL/GenBank/DDBJ databases">
        <title>Plasmids, circular viruses and viroids from rat gut.</title>
        <authorList>
            <person name="Jorgensen T.J."/>
            <person name="Hansen M.A."/>
            <person name="Xu Z."/>
            <person name="Tabak M.A."/>
            <person name="Sorensen S.J."/>
            <person name="Hansen L.H."/>
        </authorList>
    </citation>
    <scope>NUCLEOTIDE SEQUENCE</scope>
    <source>
        <plasmid evidence="2">pRGRH1784</plasmid>
    </source>
</reference>
<dbReference type="InterPro" id="IPR013321">
    <property type="entry name" value="Arc_rbn_hlx_hlx"/>
</dbReference>
<geneLocation type="plasmid" evidence="2">
    <name>pRGRH1784</name>
</geneLocation>
<reference evidence="2" key="1">
    <citation type="submission" date="2015-06" db="EMBL/GenBank/DDBJ databases">
        <authorList>
            <person name="Joergensen T."/>
        </authorList>
    </citation>
    <scope>NUCLEOTIDE SEQUENCE</scope>
    <source>
        <plasmid evidence="2">pRGRH1784</plasmid>
    </source>
</reference>
<dbReference type="SUPFAM" id="SSF47598">
    <property type="entry name" value="Ribbon-helix-helix"/>
    <property type="match status" value="1"/>
</dbReference>
<dbReference type="Gene3D" id="1.10.1220.10">
    <property type="entry name" value="Met repressor-like"/>
    <property type="match status" value="1"/>
</dbReference>
<evidence type="ECO:0000313" key="2">
    <source>
        <dbReference type="EMBL" id="CRY97873.1"/>
    </source>
</evidence>
<dbReference type="GO" id="GO:0006355">
    <property type="term" value="P:regulation of DNA-templated transcription"/>
    <property type="evidence" value="ECO:0007669"/>
    <property type="project" value="InterPro"/>
</dbReference>
<feature type="region of interest" description="Disordered" evidence="1">
    <location>
        <begin position="1"/>
        <end position="23"/>
    </location>
</feature>
<dbReference type="InterPro" id="IPR010985">
    <property type="entry name" value="Ribbon_hlx_hlx"/>
</dbReference>
<sequence>MKKASGRLTMSMQPRRELEGKPVTKLMDVQDNTGRGDGETVRKVMTTFQMDADLKAELKRYCADNGMKMGETINQAIARMLHE</sequence>
<proteinExistence type="predicted"/>
<dbReference type="AlphaFoldDB" id="A0A0H5Q7G7"/>
<keyword evidence="2" id="KW-0614">Plasmid</keyword>
<accession>A0A0H5Q7G7</accession>
<evidence type="ECO:0000256" key="1">
    <source>
        <dbReference type="SAM" id="MobiDB-lite"/>
    </source>
</evidence>
<name>A0A0H5Q7G7_9ZZZZ</name>
<dbReference type="EMBL" id="LN854284">
    <property type="protein sequence ID" value="CRY97873.1"/>
    <property type="molecule type" value="Genomic_DNA"/>
</dbReference>
<protein>
    <submittedName>
        <fullName evidence="2">Uncharacterized protein</fullName>
    </submittedName>
</protein>
<organism evidence="2">
    <name type="scientific">uncultured prokaryote</name>
    <dbReference type="NCBI Taxonomy" id="198431"/>
    <lineage>
        <taxon>unclassified sequences</taxon>
        <taxon>environmental samples</taxon>
    </lineage>
</organism>